<gene>
    <name evidence="4" type="ORF">ABIE13_000518</name>
</gene>
<evidence type="ECO:0000256" key="2">
    <source>
        <dbReference type="RuleBase" id="RU362097"/>
    </source>
</evidence>
<evidence type="ECO:0000256" key="3">
    <source>
        <dbReference type="SAM" id="Coils"/>
    </source>
</evidence>
<dbReference type="InterPro" id="IPR010131">
    <property type="entry name" value="MdtP/NodT-like"/>
</dbReference>
<proteinExistence type="inferred from homology"/>
<keyword evidence="2" id="KW-0449">Lipoprotein</keyword>
<dbReference type="PANTHER" id="PTHR30203:SF33">
    <property type="entry name" value="BLR4455 PROTEIN"/>
    <property type="match status" value="1"/>
</dbReference>
<protein>
    <submittedName>
        <fullName evidence="4">Multidrug efflux system outer membrane protein</fullName>
    </submittedName>
</protein>
<evidence type="ECO:0000313" key="5">
    <source>
        <dbReference type="Proteomes" id="UP001549320"/>
    </source>
</evidence>
<keyword evidence="2" id="KW-0564">Palmitate</keyword>
<dbReference type="EMBL" id="JBEPSH010000001">
    <property type="protein sequence ID" value="MET4575421.1"/>
    <property type="molecule type" value="Genomic_DNA"/>
</dbReference>
<dbReference type="Gene3D" id="1.20.1600.10">
    <property type="entry name" value="Outer membrane efflux proteins (OEP)"/>
    <property type="match status" value="1"/>
</dbReference>
<evidence type="ECO:0000313" key="4">
    <source>
        <dbReference type="EMBL" id="MET4575421.1"/>
    </source>
</evidence>
<dbReference type="Gene3D" id="2.20.200.10">
    <property type="entry name" value="Outer membrane efflux proteins (OEP)"/>
    <property type="match status" value="1"/>
</dbReference>
<keyword evidence="5" id="KW-1185">Reference proteome</keyword>
<name>A0ABV2Q321_9BURK</name>
<dbReference type="Pfam" id="PF02321">
    <property type="entry name" value="OEP"/>
    <property type="match status" value="2"/>
</dbReference>
<comment type="caution">
    <text evidence="4">The sequence shown here is derived from an EMBL/GenBank/DDBJ whole genome shotgun (WGS) entry which is preliminary data.</text>
</comment>
<organism evidence="4 5">
    <name type="scientific">Ottowia thiooxydans</name>
    <dbReference type="NCBI Taxonomy" id="219182"/>
    <lineage>
        <taxon>Bacteria</taxon>
        <taxon>Pseudomonadati</taxon>
        <taxon>Pseudomonadota</taxon>
        <taxon>Betaproteobacteria</taxon>
        <taxon>Burkholderiales</taxon>
        <taxon>Comamonadaceae</taxon>
        <taxon>Ottowia</taxon>
    </lineage>
</organism>
<keyword evidence="3" id="KW-0175">Coiled coil</keyword>
<dbReference type="InterPro" id="IPR003423">
    <property type="entry name" value="OMP_efflux"/>
</dbReference>
<feature type="chain" id="PRO_5044958920" evidence="2">
    <location>
        <begin position="43"/>
        <end position="486"/>
    </location>
</feature>
<evidence type="ECO:0000256" key="1">
    <source>
        <dbReference type="ARBA" id="ARBA00007613"/>
    </source>
</evidence>
<keyword evidence="2" id="KW-0732">Signal</keyword>
<reference evidence="4 5" key="1">
    <citation type="submission" date="2024-06" db="EMBL/GenBank/DDBJ databases">
        <title>Sorghum-associated microbial communities from plants grown in Nebraska, USA.</title>
        <authorList>
            <person name="Schachtman D."/>
        </authorList>
    </citation>
    <scope>NUCLEOTIDE SEQUENCE [LARGE SCALE GENOMIC DNA]</scope>
    <source>
        <strain evidence="4 5">2709</strain>
    </source>
</reference>
<keyword evidence="2" id="KW-0472">Membrane</keyword>
<sequence>MNQGLSSIMTIRFSSITAPLRTSLLPLVAALVLAGCASTAEVATNITAPAQFKEQSVNTDAAAAPVQAAGDWWRAFHDPSLDALVERAAASNTSIQQAAARLAQARALARTVDSDRSVQVGVGAGASRQAGLDRNQGNKPSTLLNAGASISYEVDLFGKLAGASNAATLDAQSRESLLQSARLLVQAETAQTYLSLRALDAERGLVREQVEAYGDTLRLTERRVRAGDLAELDMARVQTELSATESEAIALDRQRALLEHALAVLTGDIASNFELPSAEWSTALPNIPAGVPSTVLERRPDVIAAQKSVQAAQARVGVAQTAWFPSISLTGGGGSASPDLSDLFKWSARSWGIGALLSLPILDGGRREAGVQGASAQLDGALASYREQVLIAFREVEDQLASLRLLREQSAVQALAVASAQRATVLSDSRYRNGYVSQLDLLDARRSELRNRRQALQVKSAQYQATVGLIRALGGGWGVATAVGAL</sequence>
<feature type="signal peptide" evidence="2">
    <location>
        <begin position="1"/>
        <end position="42"/>
    </location>
</feature>
<dbReference type="Proteomes" id="UP001549320">
    <property type="component" value="Unassembled WGS sequence"/>
</dbReference>
<feature type="coiled-coil region" evidence="3">
    <location>
        <begin position="439"/>
        <end position="466"/>
    </location>
</feature>
<dbReference type="NCBIfam" id="TIGR01845">
    <property type="entry name" value="outer_NodT"/>
    <property type="match status" value="1"/>
</dbReference>
<dbReference type="PANTHER" id="PTHR30203">
    <property type="entry name" value="OUTER MEMBRANE CATION EFFLUX PROTEIN"/>
    <property type="match status" value="1"/>
</dbReference>
<comment type="similarity">
    <text evidence="1 2">Belongs to the outer membrane factor (OMF) (TC 1.B.17) family.</text>
</comment>
<keyword evidence="2" id="KW-0812">Transmembrane</keyword>
<dbReference type="SUPFAM" id="SSF56954">
    <property type="entry name" value="Outer membrane efflux proteins (OEP)"/>
    <property type="match status" value="1"/>
</dbReference>
<keyword evidence="2" id="KW-1134">Transmembrane beta strand</keyword>
<comment type="subcellular location">
    <subcellularLocation>
        <location evidence="2">Cell membrane</location>
        <topology evidence="2">Lipid-anchor</topology>
    </subcellularLocation>
</comment>
<accession>A0ABV2Q321</accession>